<feature type="compositionally biased region" description="Basic and acidic residues" evidence="1">
    <location>
        <begin position="22"/>
        <end position="33"/>
    </location>
</feature>
<dbReference type="GO" id="GO:0008233">
    <property type="term" value="F:peptidase activity"/>
    <property type="evidence" value="ECO:0007669"/>
    <property type="project" value="UniProtKB-KW"/>
</dbReference>
<dbReference type="GO" id="GO:0006508">
    <property type="term" value="P:proteolysis"/>
    <property type="evidence" value="ECO:0007669"/>
    <property type="project" value="UniProtKB-KW"/>
</dbReference>
<evidence type="ECO:0000256" key="1">
    <source>
        <dbReference type="SAM" id="MobiDB-lite"/>
    </source>
</evidence>
<dbReference type="Proteomes" id="UP000710432">
    <property type="component" value="Unassembled WGS sequence"/>
</dbReference>
<reference evidence="2" key="1">
    <citation type="submission" date="2020-03" db="EMBL/GenBank/DDBJ databases">
        <title>Studies in the Genomics of Life Span.</title>
        <authorList>
            <person name="Glass D."/>
        </authorList>
    </citation>
    <scope>NUCLEOTIDE SEQUENCE</scope>
    <source>
        <strain evidence="2">LTLLF</strain>
        <tissue evidence="2">Muscle</tissue>
    </source>
</reference>
<sequence>KREKTSSEKKISDTEEIVGTNLKDDSRGHHPEPDFLGGAQAQICVDSVSNGILNNKIPIPAAKEKALADQEKGRGLDHGRDVDMEEEISSVLVSEPQDEI</sequence>
<feature type="non-terminal residue" evidence="2">
    <location>
        <position position="1"/>
    </location>
</feature>
<organism evidence="2 3">
    <name type="scientific">Microtus ochrogaster</name>
    <name type="common">Prairie vole</name>
    <dbReference type="NCBI Taxonomy" id="79684"/>
    <lineage>
        <taxon>Eukaryota</taxon>
        <taxon>Metazoa</taxon>
        <taxon>Chordata</taxon>
        <taxon>Craniata</taxon>
        <taxon>Vertebrata</taxon>
        <taxon>Euteleostomi</taxon>
        <taxon>Mammalia</taxon>
        <taxon>Eutheria</taxon>
        <taxon>Euarchontoglires</taxon>
        <taxon>Glires</taxon>
        <taxon>Rodentia</taxon>
        <taxon>Myomorpha</taxon>
        <taxon>Muroidea</taxon>
        <taxon>Cricetidae</taxon>
        <taxon>Arvicolinae</taxon>
        <taxon>Microtus</taxon>
    </lineage>
</organism>
<proteinExistence type="predicted"/>
<evidence type="ECO:0000313" key="2">
    <source>
        <dbReference type="EMBL" id="KAH0520392.1"/>
    </source>
</evidence>
<evidence type="ECO:0000313" key="3">
    <source>
        <dbReference type="Proteomes" id="UP000710432"/>
    </source>
</evidence>
<dbReference type="EMBL" id="JAATJU010000900">
    <property type="protein sequence ID" value="KAH0520392.1"/>
    <property type="molecule type" value="Genomic_DNA"/>
</dbReference>
<gene>
    <name evidence="2" type="ORF">LTLLF_206435</name>
</gene>
<keyword evidence="2" id="KW-0645">Protease</keyword>
<protein>
    <submittedName>
        <fullName evidence="2">Sentrin-specific protease 2</fullName>
    </submittedName>
</protein>
<keyword evidence="2" id="KW-0378">Hydrolase</keyword>
<feature type="region of interest" description="Disordered" evidence="1">
    <location>
        <begin position="1"/>
        <end position="37"/>
    </location>
</feature>
<dbReference type="AlphaFoldDB" id="A0A8J6H0M1"/>
<accession>A0A8J6H0M1</accession>
<comment type="caution">
    <text evidence="2">The sequence shown here is derived from an EMBL/GenBank/DDBJ whole genome shotgun (WGS) entry which is preliminary data.</text>
</comment>
<name>A0A8J6H0M1_MICOH</name>
<feature type="region of interest" description="Disordered" evidence="1">
    <location>
        <begin position="65"/>
        <end position="100"/>
    </location>
</feature>
<feature type="compositionally biased region" description="Basic and acidic residues" evidence="1">
    <location>
        <begin position="65"/>
        <end position="82"/>
    </location>
</feature>
<feature type="compositionally biased region" description="Basic and acidic residues" evidence="1">
    <location>
        <begin position="1"/>
        <end position="13"/>
    </location>
</feature>